<protein>
    <recommendedName>
        <fullName evidence="2">Anti-sigma factor antagonist</fullName>
    </recommendedName>
</protein>
<feature type="region of interest" description="Disordered" evidence="3">
    <location>
        <begin position="103"/>
        <end position="138"/>
    </location>
</feature>
<proteinExistence type="inferred from homology"/>
<dbReference type="EMBL" id="BAAARJ010000004">
    <property type="protein sequence ID" value="GAA2603286.1"/>
    <property type="molecule type" value="Genomic_DNA"/>
</dbReference>
<accession>A0ABP6CAF6</accession>
<dbReference type="InterPro" id="IPR058548">
    <property type="entry name" value="MlaB-like_STAS"/>
</dbReference>
<comment type="similarity">
    <text evidence="1 2">Belongs to the anti-sigma-factor antagonist family.</text>
</comment>
<comment type="caution">
    <text evidence="5">The sequence shown here is derived from an EMBL/GenBank/DDBJ whole genome shotgun (WGS) entry which is preliminary data.</text>
</comment>
<evidence type="ECO:0000313" key="6">
    <source>
        <dbReference type="Proteomes" id="UP001501447"/>
    </source>
</evidence>
<organism evidence="5 6">
    <name type="scientific">Streptomyces axinellae</name>
    <dbReference type="NCBI Taxonomy" id="552788"/>
    <lineage>
        <taxon>Bacteria</taxon>
        <taxon>Bacillati</taxon>
        <taxon>Actinomycetota</taxon>
        <taxon>Actinomycetes</taxon>
        <taxon>Kitasatosporales</taxon>
        <taxon>Streptomycetaceae</taxon>
        <taxon>Streptomyces</taxon>
    </lineage>
</organism>
<dbReference type="SUPFAM" id="SSF52091">
    <property type="entry name" value="SpoIIaa-like"/>
    <property type="match status" value="1"/>
</dbReference>
<dbReference type="InterPro" id="IPR002645">
    <property type="entry name" value="STAS_dom"/>
</dbReference>
<dbReference type="Proteomes" id="UP001501447">
    <property type="component" value="Unassembled WGS sequence"/>
</dbReference>
<evidence type="ECO:0000259" key="4">
    <source>
        <dbReference type="PROSITE" id="PS50801"/>
    </source>
</evidence>
<sequence length="138" mass="14814">MHIRGDHAELVVGGRLDVRSAADARTVLHAAVDSGDGDLVLDLAELDSWDATGLGVIMGAHRRAGRCGRRLVLREVPPQMQRLLMATRLHRILAIETAAVPSGRRMPEKTAAPEEPVEDTGAVASGSRNSDIRILTKP</sequence>
<dbReference type="PANTHER" id="PTHR33495:SF2">
    <property type="entry name" value="ANTI-SIGMA FACTOR ANTAGONIST TM_1081-RELATED"/>
    <property type="match status" value="1"/>
</dbReference>
<dbReference type="Gene3D" id="3.30.750.24">
    <property type="entry name" value="STAS domain"/>
    <property type="match status" value="1"/>
</dbReference>
<dbReference type="InterPro" id="IPR036513">
    <property type="entry name" value="STAS_dom_sf"/>
</dbReference>
<evidence type="ECO:0000256" key="2">
    <source>
        <dbReference type="RuleBase" id="RU003749"/>
    </source>
</evidence>
<reference evidence="6" key="1">
    <citation type="journal article" date="2019" name="Int. J. Syst. Evol. Microbiol.">
        <title>The Global Catalogue of Microorganisms (GCM) 10K type strain sequencing project: providing services to taxonomists for standard genome sequencing and annotation.</title>
        <authorList>
            <consortium name="The Broad Institute Genomics Platform"/>
            <consortium name="The Broad Institute Genome Sequencing Center for Infectious Disease"/>
            <person name="Wu L."/>
            <person name="Ma J."/>
        </authorList>
    </citation>
    <scope>NUCLEOTIDE SEQUENCE [LARGE SCALE GENOMIC DNA]</scope>
    <source>
        <strain evidence="6">JCM 16373</strain>
    </source>
</reference>
<feature type="domain" description="STAS" evidence="4">
    <location>
        <begin position="1"/>
        <end position="89"/>
    </location>
</feature>
<dbReference type="RefSeq" id="WP_425575922.1">
    <property type="nucleotide sequence ID" value="NZ_BAAARJ010000004.1"/>
</dbReference>
<evidence type="ECO:0000256" key="3">
    <source>
        <dbReference type="SAM" id="MobiDB-lite"/>
    </source>
</evidence>
<dbReference type="PROSITE" id="PS50801">
    <property type="entry name" value="STAS"/>
    <property type="match status" value="1"/>
</dbReference>
<dbReference type="CDD" id="cd07043">
    <property type="entry name" value="STAS_anti-anti-sigma_factors"/>
    <property type="match status" value="1"/>
</dbReference>
<evidence type="ECO:0000256" key="1">
    <source>
        <dbReference type="ARBA" id="ARBA00009013"/>
    </source>
</evidence>
<dbReference type="Pfam" id="PF13466">
    <property type="entry name" value="STAS_2"/>
    <property type="match status" value="1"/>
</dbReference>
<dbReference type="PANTHER" id="PTHR33495">
    <property type="entry name" value="ANTI-SIGMA FACTOR ANTAGONIST TM_1081-RELATED-RELATED"/>
    <property type="match status" value="1"/>
</dbReference>
<keyword evidence="6" id="KW-1185">Reference proteome</keyword>
<dbReference type="InterPro" id="IPR003658">
    <property type="entry name" value="Anti-sigma_ant"/>
</dbReference>
<dbReference type="NCBIfam" id="TIGR00377">
    <property type="entry name" value="ant_ant_sig"/>
    <property type="match status" value="1"/>
</dbReference>
<name>A0ABP6CAF6_9ACTN</name>
<evidence type="ECO:0000313" key="5">
    <source>
        <dbReference type="EMBL" id="GAA2603286.1"/>
    </source>
</evidence>
<gene>
    <name evidence="5" type="ORF">GCM10009863_16040</name>
</gene>